<feature type="transmembrane region" description="Helical" evidence="1">
    <location>
        <begin position="257"/>
        <end position="285"/>
    </location>
</feature>
<gene>
    <name evidence="2" type="ORF">TOLI1172_LOCUS5497</name>
</gene>
<reference evidence="2" key="1">
    <citation type="submission" date="2021-01" db="EMBL/GenBank/DDBJ databases">
        <authorList>
            <person name="Corre E."/>
            <person name="Pelletier E."/>
            <person name="Niang G."/>
            <person name="Scheremetjew M."/>
            <person name="Finn R."/>
            <person name="Kale V."/>
            <person name="Holt S."/>
            <person name="Cochrane G."/>
            <person name="Meng A."/>
            <person name="Brown T."/>
            <person name="Cohen L."/>
        </authorList>
    </citation>
    <scope>NUCLEOTIDE SEQUENCE</scope>
    <source>
        <strain evidence="2">CCMP3278</strain>
    </source>
</reference>
<proteinExistence type="predicted"/>
<keyword evidence="1" id="KW-1133">Transmembrane helix</keyword>
<accession>A0A7S0ZGJ1</accession>
<sequence>MIGFCVSGISKLVLLKDSATNQCKSNGNRLNIATRRHETMMFGNCKKNAGLKSKVRLSSSSSPSTTTSQDEASPRAIIRILATIWGAFALFACAMPLKVPVAARLIAAAGSTDASVVISAVVQLFLGVFSLVGASIMYGFQPSEEQSTEVSSAFMAMSLTQIYVFKSLSRFGIALAACQLIVGIYFQNLTSKLAKESGKPPKTDFFTELRAKLEAQTSGTSLATPTPENGEPAAIIPEVSEPETAAKPTPKTPAQSAAGLVSFMMVLLSLAMLVAPLKFVGWAFTANVQSLLLQNEALKERFLESIRNVFSVVVIACGRVFAGVDDKPEVTAGTARALYFLGGALLVFSRGLFGAPVILARTPCSILGFFCVWNGLNFSAFTAKAKIEQEAAKKREIQNESRGVVIDVQTHENK</sequence>
<keyword evidence="1" id="KW-0812">Transmembrane</keyword>
<feature type="transmembrane region" description="Helical" evidence="1">
    <location>
        <begin position="117"/>
        <end position="140"/>
    </location>
</feature>
<dbReference type="AlphaFoldDB" id="A0A7S0ZGJ1"/>
<keyword evidence="1" id="KW-0472">Membrane</keyword>
<organism evidence="2">
    <name type="scientific">Timspurckia oligopyrenoides</name>
    <dbReference type="NCBI Taxonomy" id="708627"/>
    <lineage>
        <taxon>Eukaryota</taxon>
        <taxon>Rhodophyta</taxon>
        <taxon>Bangiophyceae</taxon>
        <taxon>Porphyridiales</taxon>
        <taxon>Porphyridiaceae</taxon>
        <taxon>Timspurckia</taxon>
    </lineage>
</organism>
<feature type="transmembrane region" description="Helical" evidence="1">
    <location>
        <begin position="337"/>
        <end position="360"/>
    </location>
</feature>
<feature type="transmembrane region" description="Helical" evidence="1">
    <location>
        <begin position="76"/>
        <end position="97"/>
    </location>
</feature>
<name>A0A7S0ZGJ1_9RHOD</name>
<feature type="transmembrane region" description="Helical" evidence="1">
    <location>
        <begin position="171"/>
        <end position="189"/>
    </location>
</feature>
<dbReference type="EMBL" id="HBFP01007659">
    <property type="protein sequence ID" value="CAD8821102.1"/>
    <property type="molecule type" value="Transcribed_RNA"/>
</dbReference>
<feature type="transmembrane region" description="Helical" evidence="1">
    <location>
        <begin position="305"/>
        <end position="325"/>
    </location>
</feature>
<evidence type="ECO:0000256" key="1">
    <source>
        <dbReference type="SAM" id="Phobius"/>
    </source>
</evidence>
<evidence type="ECO:0000313" key="2">
    <source>
        <dbReference type="EMBL" id="CAD8821102.1"/>
    </source>
</evidence>
<protein>
    <submittedName>
        <fullName evidence="2">Uncharacterized protein</fullName>
    </submittedName>
</protein>